<dbReference type="SMART" id="SM00245">
    <property type="entry name" value="TSPc"/>
    <property type="match status" value="1"/>
</dbReference>
<dbReference type="SUPFAM" id="SSF52096">
    <property type="entry name" value="ClpP/crotonase"/>
    <property type="match status" value="1"/>
</dbReference>
<keyword evidence="11" id="KW-1185">Reference proteome</keyword>
<dbReference type="GO" id="GO:0008236">
    <property type="term" value="F:serine-type peptidase activity"/>
    <property type="evidence" value="ECO:0007669"/>
    <property type="project" value="UniProtKB-KW"/>
</dbReference>
<dbReference type="GO" id="GO:0004175">
    <property type="term" value="F:endopeptidase activity"/>
    <property type="evidence" value="ECO:0007669"/>
    <property type="project" value="TreeGrafter"/>
</dbReference>
<keyword evidence="7" id="KW-0732">Signal</keyword>
<dbReference type="GO" id="GO:0030288">
    <property type="term" value="C:outer membrane-bounded periplasmic space"/>
    <property type="evidence" value="ECO:0007669"/>
    <property type="project" value="TreeGrafter"/>
</dbReference>
<dbReference type="PANTHER" id="PTHR32060">
    <property type="entry name" value="TAIL-SPECIFIC PROTEASE"/>
    <property type="match status" value="1"/>
</dbReference>
<sequence length="554" mass="62325">MKITFKKIFLPMVLGVSLLGLFSFTRTDQADRYFQIAKNLDIFATLFKEINTYYVDEVNPNDLIKTGIDAMLESLDPYTNYIPEDEIEDYRTMTTGQYGGIGAIIGRQHEKNVIIMPYLGFPAQKSGLKVADEILEIDGIDVSDKNVSDISKLLKGQANTGLVVKVKRQNSEEPLDINITREKITLKNVPWNGMIADGIGYIKLSDFTTEAGKEVKDALKKLKAEGASKIVLDLRDNPGGLLNEAVNVSNVFVPRGSEVVSTKGKMSDWNKEYNTLNSAVDTEIPLVVLTSSRSASAAEIVSGVMQDYDRGVLIGERTFGKGLVQATRPLAYNSQLKVTTAKYYIPSGRCIQAIDYSHRNDDGSVGKLPDSLKVAFNTANGRPVYDGGGIDPDIEIERKYIAPITASLLARGWIFDYATNYYYDHESIVSPAEFEITDEDFNNFVTWLGDKEYDYTTKVEKSLEELKEYAEKEKFFDDVQAQIEELEKSVKHDKKKDLEKFKDEIKTVISEEIVSRYYYREGLIEASFKTDETVQKAIEVLNNTEEYNKILKGE</sequence>
<keyword evidence="3 5" id="KW-0378">Hydrolase</keyword>
<dbReference type="Pfam" id="PF17820">
    <property type="entry name" value="PDZ_6"/>
    <property type="match status" value="1"/>
</dbReference>
<evidence type="ECO:0000256" key="7">
    <source>
        <dbReference type="SAM" id="SignalP"/>
    </source>
</evidence>
<evidence type="ECO:0000256" key="5">
    <source>
        <dbReference type="RuleBase" id="RU004404"/>
    </source>
</evidence>
<keyword evidence="6" id="KW-0175">Coiled coil</keyword>
<evidence type="ECO:0000259" key="9">
    <source>
        <dbReference type="SMART" id="SM00245"/>
    </source>
</evidence>
<dbReference type="PANTHER" id="PTHR32060:SF30">
    <property type="entry name" value="CARBOXY-TERMINAL PROCESSING PROTEASE CTPA"/>
    <property type="match status" value="1"/>
</dbReference>
<dbReference type="Gene3D" id="3.90.226.10">
    <property type="entry name" value="2-enoyl-CoA Hydratase, Chain A, domain 1"/>
    <property type="match status" value="1"/>
</dbReference>
<dbReference type="CDD" id="cd07560">
    <property type="entry name" value="Peptidase_S41_CPP"/>
    <property type="match status" value="1"/>
</dbReference>
<dbReference type="Pfam" id="PF03572">
    <property type="entry name" value="Peptidase_S41"/>
    <property type="match status" value="1"/>
</dbReference>
<evidence type="ECO:0000256" key="1">
    <source>
        <dbReference type="ARBA" id="ARBA00009179"/>
    </source>
</evidence>
<dbReference type="AlphaFoldDB" id="A0AAN4VZ83"/>
<feature type="domain" description="PDZ" evidence="8">
    <location>
        <begin position="99"/>
        <end position="170"/>
    </location>
</feature>
<dbReference type="Gene3D" id="2.30.42.10">
    <property type="match status" value="1"/>
</dbReference>
<protein>
    <submittedName>
        <fullName evidence="10">Peptidase S41</fullName>
    </submittedName>
</protein>
<dbReference type="Proteomes" id="UP001310022">
    <property type="component" value="Unassembled WGS sequence"/>
</dbReference>
<feature type="signal peptide" evidence="7">
    <location>
        <begin position="1"/>
        <end position="30"/>
    </location>
</feature>
<proteinExistence type="inferred from homology"/>
<dbReference type="SUPFAM" id="SSF50156">
    <property type="entry name" value="PDZ domain-like"/>
    <property type="match status" value="1"/>
</dbReference>
<dbReference type="CDD" id="cd06782">
    <property type="entry name" value="cpPDZ_CPP-like"/>
    <property type="match status" value="1"/>
</dbReference>
<comment type="caution">
    <text evidence="10">The sequence shown here is derived from an EMBL/GenBank/DDBJ whole genome shotgun (WGS) entry which is preliminary data.</text>
</comment>
<evidence type="ECO:0000256" key="4">
    <source>
        <dbReference type="ARBA" id="ARBA00022825"/>
    </source>
</evidence>
<dbReference type="GO" id="GO:0006508">
    <property type="term" value="P:proteolysis"/>
    <property type="evidence" value="ECO:0007669"/>
    <property type="project" value="UniProtKB-KW"/>
</dbReference>
<feature type="domain" description="Tail specific protease" evidence="9">
    <location>
        <begin position="172"/>
        <end position="359"/>
    </location>
</feature>
<organism evidence="10 11">
    <name type="scientific">Persicobacter diffluens</name>
    <dbReference type="NCBI Taxonomy" id="981"/>
    <lineage>
        <taxon>Bacteria</taxon>
        <taxon>Pseudomonadati</taxon>
        <taxon>Bacteroidota</taxon>
        <taxon>Cytophagia</taxon>
        <taxon>Cytophagales</taxon>
        <taxon>Persicobacteraceae</taxon>
        <taxon>Persicobacter</taxon>
    </lineage>
</organism>
<dbReference type="GO" id="GO:0007165">
    <property type="term" value="P:signal transduction"/>
    <property type="evidence" value="ECO:0007669"/>
    <property type="project" value="TreeGrafter"/>
</dbReference>
<accession>A0AAN4VZ83</accession>
<reference evidence="10 11" key="1">
    <citation type="submission" date="2021-12" db="EMBL/GenBank/DDBJ databases">
        <title>Genome sequencing of bacteria with rrn-lacking chromosome and rrn-plasmid.</title>
        <authorList>
            <person name="Anda M."/>
            <person name="Iwasaki W."/>
        </authorList>
    </citation>
    <scope>NUCLEOTIDE SEQUENCE [LARGE SCALE GENOMIC DNA]</scope>
    <source>
        <strain evidence="10 11">NBRC 15940</strain>
    </source>
</reference>
<name>A0AAN4VZ83_9BACT</name>
<keyword evidence="2 5" id="KW-0645">Protease</keyword>
<keyword evidence="4 5" id="KW-0720">Serine protease</keyword>
<dbReference type="SMART" id="SM00228">
    <property type="entry name" value="PDZ"/>
    <property type="match status" value="1"/>
</dbReference>
<dbReference type="InterPro" id="IPR036034">
    <property type="entry name" value="PDZ_sf"/>
</dbReference>
<comment type="similarity">
    <text evidence="1 5">Belongs to the peptidase S41A family.</text>
</comment>
<gene>
    <name evidence="10" type="ORF">PEDI_27340</name>
</gene>
<feature type="coiled-coil region" evidence="6">
    <location>
        <begin position="469"/>
        <end position="496"/>
    </location>
</feature>
<dbReference type="InterPro" id="IPR041489">
    <property type="entry name" value="PDZ_6"/>
</dbReference>
<dbReference type="InterPro" id="IPR004447">
    <property type="entry name" value="Peptidase_S41A"/>
</dbReference>
<dbReference type="RefSeq" id="WP_338237520.1">
    <property type="nucleotide sequence ID" value="NZ_BQKE01000001.1"/>
</dbReference>
<evidence type="ECO:0000256" key="2">
    <source>
        <dbReference type="ARBA" id="ARBA00022670"/>
    </source>
</evidence>
<dbReference type="NCBIfam" id="TIGR00225">
    <property type="entry name" value="prc"/>
    <property type="match status" value="1"/>
</dbReference>
<dbReference type="Gene3D" id="3.30.750.44">
    <property type="match status" value="1"/>
</dbReference>
<dbReference type="InterPro" id="IPR029045">
    <property type="entry name" value="ClpP/crotonase-like_dom_sf"/>
</dbReference>
<dbReference type="InterPro" id="IPR005151">
    <property type="entry name" value="Tail-specific_protease"/>
</dbReference>
<evidence type="ECO:0000313" key="10">
    <source>
        <dbReference type="EMBL" id="GJM62182.1"/>
    </source>
</evidence>
<evidence type="ECO:0000256" key="3">
    <source>
        <dbReference type="ARBA" id="ARBA00022801"/>
    </source>
</evidence>
<feature type="chain" id="PRO_5042978073" evidence="7">
    <location>
        <begin position="31"/>
        <end position="554"/>
    </location>
</feature>
<evidence type="ECO:0000256" key="6">
    <source>
        <dbReference type="SAM" id="Coils"/>
    </source>
</evidence>
<evidence type="ECO:0000313" key="11">
    <source>
        <dbReference type="Proteomes" id="UP001310022"/>
    </source>
</evidence>
<evidence type="ECO:0000259" key="8">
    <source>
        <dbReference type="SMART" id="SM00228"/>
    </source>
</evidence>
<dbReference type="EMBL" id="BQKE01000001">
    <property type="protein sequence ID" value="GJM62182.1"/>
    <property type="molecule type" value="Genomic_DNA"/>
</dbReference>
<dbReference type="InterPro" id="IPR001478">
    <property type="entry name" value="PDZ"/>
</dbReference>